<keyword evidence="3" id="KW-1185">Reference proteome</keyword>
<keyword evidence="1" id="KW-1133">Transmembrane helix</keyword>
<keyword evidence="1" id="KW-0472">Membrane</keyword>
<dbReference type="SUPFAM" id="SSF103473">
    <property type="entry name" value="MFS general substrate transporter"/>
    <property type="match status" value="1"/>
</dbReference>
<evidence type="ECO:0000313" key="3">
    <source>
        <dbReference type="Proteomes" id="UP000267164"/>
    </source>
</evidence>
<feature type="transmembrane region" description="Helical" evidence="1">
    <location>
        <begin position="12"/>
        <end position="35"/>
    </location>
</feature>
<dbReference type="AlphaFoldDB" id="A0A386ZHF1"/>
<proteinExistence type="predicted"/>
<gene>
    <name evidence="2" type="ORF">D7D52_30010</name>
</gene>
<dbReference type="EMBL" id="CP032568">
    <property type="protein sequence ID" value="AYF77352.1"/>
    <property type="molecule type" value="Genomic_DNA"/>
</dbReference>
<organism evidence="2 3">
    <name type="scientific">Nocardia yunnanensis</name>
    <dbReference type="NCBI Taxonomy" id="2382165"/>
    <lineage>
        <taxon>Bacteria</taxon>
        <taxon>Bacillati</taxon>
        <taxon>Actinomycetota</taxon>
        <taxon>Actinomycetes</taxon>
        <taxon>Mycobacteriales</taxon>
        <taxon>Nocardiaceae</taxon>
        <taxon>Nocardia</taxon>
    </lineage>
</organism>
<dbReference type="Proteomes" id="UP000267164">
    <property type="component" value="Chromosome"/>
</dbReference>
<evidence type="ECO:0000313" key="2">
    <source>
        <dbReference type="EMBL" id="AYF77352.1"/>
    </source>
</evidence>
<evidence type="ECO:0000256" key="1">
    <source>
        <dbReference type="SAM" id="Phobius"/>
    </source>
</evidence>
<dbReference type="InterPro" id="IPR036259">
    <property type="entry name" value="MFS_trans_sf"/>
</dbReference>
<accession>A0A386ZHF1</accession>
<protein>
    <recommendedName>
        <fullName evidence="4">MFS transporter</fullName>
    </recommendedName>
</protein>
<evidence type="ECO:0008006" key="4">
    <source>
        <dbReference type="Google" id="ProtNLM"/>
    </source>
</evidence>
<name>A0A386ZHF1_9NOCA</name>
<feature type="transmembrane region" description="Helical" evidence="1">
    <location>
        <begin position="41"/>
        <end position="62"/>
    </location>
</feature>
<reference evidence="2 3" key="1">
    <citation type="submission" date="2018-09" db="EMBL/GenBank/DDBJ databases">
        <title>Nocardia yunnanensis sp. nov., an actinomycete isolated from a soil sample.</title>
        <authorList>
            <person name="Zhang J."/>
        </authorList>
    </citation>
    <scope>NUCLEOTIDE SEQUENCE [LARGE SCALE GENOMIC DNA]</scope>
    <source>
        <strain evidence="2 3">CFHS0054</strain>
    </source>
</reference>
<sequence length="66" mass="6945">MTSMENAARDFGLIVLTQSAALLIVPLIAPLLLSIGGPDNYRALFAFGGLAAFLAALALQGIRRRC</sequence>
<keyword evidence="1" id="KW-0812">Transmembrane</keyword>
<dbReference type="KEGG" id="nyu:D7D52_30010"/>